<gene>
    <name evidence="2" type="ORF">D9756_000158</name>
</gene>
<feature type="compositionally biased region" description="Basic and acidic residues" evidence="1">
    <location>
        <begin position="53"/>
        <end position="65"/>
    </location>
</feature>
<feature type="region of interest" description="Disordered" evidence="1">
    <location>
        <begin position="94"/>
        <end position="136"/>
    </location>
</feature>
<name>A0A8H5LNH1_9AGAR</name>
<feature type="region of interest" description="Disordered" evidence="1">
    <location>
        <begin position="391"/>
        <end position="498"/>
    </location>
</feature>
<feature type="compositionally biased region" description="Basic residues" evidence="1">
    <location>
        <begin position="111"/>
        <end position="125"/>
    </location>
</feature>
<comment type="caution">
    <text evidence="2">The sequence shown here is derived from an EMBL/GenBank/DDBJ whole genome shotgun (WGS) entry which is preliminary data.</text>
</comment>
<feature type="compositionally biased region" description="Basic residues" evidence="1">
    <location>
        <begin position="612"/>
        <end position="622"/>
    </location>
</feature>
<feature type="compositionally biased region" description="Low complexity" evidence="1">
    <location>
        <begin position="398"/>
        <end position="417"/>
    </location>
</feature>
<reference evidence="2 3" key="1">
    <citation type="journal article" date="2020" name="ISME J.">
        <title>Uncovering the hidden diversity of litter-decomposition mechanisms in mushroom-forming fungi.</title>
        <authorList>
            <person name="Floudas D."/>
            <person name="Bentzer J."/>
            <person name="Ahren D."/>
            <person name="Johansson T."/>
            <person name="Persson P."/>
            <person name="Tunlid A."/>
        </authorList>
    </citation>
    <scope>NUCLEOTIDE SEQUENCE [LARGE SCALE GENOMIC DNA]</scope>
    <source>
        <strain evidence="2 3">CBS 146.42</strain>
    </source>
</reference>
<feature type="region of interest" description="Disordered" evidence="1">
    <location>
        <begin position="1"/>
        <end position="26"/>
    </location>
</feature>
<feature type="compositionally biased region" description="Polar residues" evidence="1">
    <location>
        <begin position="547"/>
        <end position="567"/>
    </location>
</feature>
<feature type="compositionally biased region" description="Polar residues" evidence="1">
    <location>
        <begin position="439"/>
        <end position="448"/>
    </location>
</feature>
<dbReference type="Proteomes" id="UP000559027">
    <property type="component" value="Unassembled WGS sequence"/>
</dbReference>
<evidence type="ECO:0000313" key="2">
    <source>
        <dbReference type="EMBL" id="KAF5363681.1"/>
    </source>
</evidence>
<dbReference type="EMBL" id="JAACJO010000001">
    <property type="protein sequence ID" value="KAF5363681.1"/>
    <property type="molecule type" value="Genomic_DNA"/>
</dbReference>
<dbReference type="OrthoDB" id="3254377at2759"/>
<dbReference type="AlphaFoldDB" id="A0A8H5LNH1"/>
<feature type="region of interest" description="Disordered" evidence="1">
    <location>
        <begin position="257"/>
        <end position="286"/>
    </location>
</feature>
<feature type="region of interest" description="Disordered" evidence="1">
    <location>
        <begin position="527"/>
        <end position="639"/>
    </location>
</feature>
<feature type="compositionally biased region" description="Polar residues" evidence="1">
    <location>
        <begin position="578"/>
        <end position="588"/>
    </location>
</feature>
<feature type="compositionally biased region" description="Acidic residues" evidence="1">
    <location>
        <begin position="68"/>
        <end position="78"/>
    </location>
</feature>
<evidence type="ECO:0000256" key="1">
    <source>
        <dbReference type="SAM" id="MobiDB-lite"/>
    </source>
</evidence>
<feature type="compositionally biased region" description="Polar residues" evidence="1">
    <location>
        <begin position="94"/>
        <end position="110"/>
    </location>
</feature>
<evidence type="ECO:0000313" key="3">
    <source>
        <dbReference type="Proteomes" id="UP000559027"/>
    </source>
</evidence>
<sequence>MLSKSTTSPRRTHRRRVSALHLSTDTTATLPEYHQASASGYSWLRHQHSQDTSFEHEVPSDKPPDYPDSAEEADEDTDSENHRNILFVHQLPTGASTVPHTPHTAVTNTSPRRKQRFYQHKRKHSAPTPTLNETSPVDPYLDSLLERSVHALEMSNTLLQSSMTTQTSLSTVFACDSPADTTLQTRAMNLSARIRGQWDNQPPWMDDLEEITKTVDSLFDNTVNLNEDRAEGMQSSGSGIRSKEDWSRHLRSSFTSEAGLSSSLPAEPSPLERQSRSTRKRPSLDLLSAATVTGAARLRFAHRTREELIAPPPRALTQYIESGADSAVIALPSTLGIRSCNSVYPNGEWNASTSSLHSAPALPVVTDAPLPSSSTPAYAKLASFVINRPSKSANATPSSSFTSSFTIKRRNSSAGSSERGRRRSSPQSSPRRSFETTRSHTNAESPLSHQRRPMTPPAEESSSSSEGCVAKQTISSLRKILDEQPPVEEPKLSPKKSHIFMPVTPPPAPVFGTSTATASISRMLTKKLHHSSTRPHSPPRSAMKGSRPTTPLSATLPSFPSSSTIGDTLTIPERISATVHSASSSGRSTPKRISFAELPEAHVSSRPEKFRDKGKRKGKGKGSAKGGKGKGGSGSDASEEDSLGWLATWFGLNPTAGVGATGMSYAAKHDERMEDRMNRSLGGRLGGGPGGGSYLDDWGV</sequence>
<feature type="compositionally biased region" description="Low complexity" evidence="1">
    <location>
        <begin position="260"/>
        <end position="272"/>
    </location>
</feature>
<accession>A0A8H5LNH1</accession>
<organism evidence="2 3">
    <name type="scientific">Leucocoprinus leucothites</name>
    <dbReference type="NCBI Taxonomy" id="201217"/>
    <lineage>
        <taxon>Eukaryota</taxon>
        <taxon>Fungi</taxon>
        <taxon>Dikarya</taxon>
        <taxon>Basidiomycota</taxon>
        <taxon>Agaricomycotina</taxon>
        <taxon>Agaricomycetes</taxon>
        <taxon>Agaricomycetidae</taxon>
        <taxon>Agaricales</taxon>
        <taxon>Agaricineae</taxon>
        <taxon>Agaricaceae</taxon>
        <taxon>Leucocoprinus</taxon>
    </lineage>
</organism>
<proteinExistence type="predicted"/>
<feature type="compositionally biased region" description="Gly residues" evidence="1">
    <location>
        <begin position="683"/>
        <end position="693"/>
    </location>
</feature>
<protein>
    <submittedName>
        <fullName evidence="2">Uncharacterized protein</fullName>
    </submittedName>
</protein>
<feature type="region of interest" description="Disordered" evidence="1">
    <location>
        <begin position="676"/>
        <end position="700"/>
    </location>
</feature>
<feature type="region of interest" description="Disordered" evidence="1">
    <location>
        <begin position="45"/>
        <end position="79"/>
    </location>
</feature>
<keyword evidence="3" id="KW-1185">Reference proteome</keyword>
<feature type="compositionally biased region" description="Gly residues" evidence="1">
    <location>
        <begin position="623"/>
        <end position="634"/>
    </location>
</feature>
<feature type="compositionally biased region" description="Basic and acidic residues" evidence="1">
    <location>
        <begin position="599"/>
        <end position="611"/>
    </location>
</feature>
<feature type="region of interest" description="Disordered" evidence="1">
    <location>
        <begin position="225"/>
        <end position="244"/>
    </location>
</feature>